<dbReference type="SMART" id="SM00304">
    <property type="entry name" value="HAMP"/>
    <property type="match status" value="1"/>
</dbReference>
<dbReference type="InterPro" id="IPR033479">
    <property type="entry name" value="dCache_1"/>
</dbReference>
<dbReference type="Gene3D" id="6.10.340.10">
    <property type="match status" value="1"/>
</dbReference>
<feature type="domain" description="HAMP" evidence="9">
    <location>
        <begin position="304"/>
        <end position="356"/>
    </location>
</feature>
<evidence type="ECO:0000256" key="6">
    <source>
        <dbReference type="ARBA" id="ARBA00023136"/>
    </source>
</evidence>
<dbReference type="SUPFAM" id="SSF158472">
    <property type="entry name" value="HAMP domain-like"/>
    <property type="match status" value="1"/>
</dbReference>
<dbReference type="SMART" id="SM00331">
    <property type="entry name" value="PP2C_SIG"/>
    <property type="match status" value="1"/>
</dbReference>
<feature type="coiled-coil region" evidence="7">
    <location>
        <begin position="348"/>
        <end position="382"/>
    </location>
</feature>
<dbReference type="Gene3D" id="3.30.450.20">
    <property type="entry name" value="PAS domain"/>
    <property type="match status" value="1"/>
</dbReference>
<dbReference type="Pfam" id="PF07228">
    <property type="entry name" value="SpoIIE"/>
    <property type="match status" value="1"/>
</dbReference>
<gene>
    <name evidence="11" type="ORF">BI308_03485</name>
</gene>
<evidence type="ECO:0000259" key="10">
    <source>
        <dbReference type="PROSITE" id="PS51746"/>
    </source>
</evidence>
<dbReference type="PROSITE" id="PS50885">
    <property type="entry name" value="HAMP"/>
    <property type="match status" value="1"/>
</dbReference>
<comment type="caution">
    <text evidence="11">The sequence shown here is derived from an EMBL/GenBank/DDBJ whole genome shotgun (WGS) entry which is preliminary data.</text>
</comment>
<dbReference type="InterPro" id="IPR052016">
    <property type="entry name" value="Bact_Sigma-Reg"/>
</dbReference>
<evidence type="ECO:0000259" key="9">
    <source>
        <dbReference type="PROSITE" id="PS50885"/>
    </source>
</evidence>
<evidence type="ECO:0000256" key="2">
    <source>
        <dbReference type="ARBA" id="ARBA00022475"/>
    </source>
</evidence>
<dbReference type="EMBL" id="MLAW01000003">
    <property type="protein sequence ID" value="OJJ27120.1"/>
    <property type="molecule type" value="Genomic_DNA"/>
</dbReference>
<evidence type="ECO:0000256" key="3">
    <source>
        <dbReference type="ARBA" id="ARBA00022692"/>
    </source>
</evidence>
<evidence type="ECO:0000256" key="7">
    <source>
        <dbReference type="SAM" id="Coils"/>
    </source>
</evidence>
<organism evidence="11 12">
    <name type="scientific">Roseofilum reptotaenium AO1-A</name>
    <dbReference type="NCBI Taxonomy" id="1925591"/>
    <lineage>
        <taxon>Bacteria</taxon>
        <taxon>Bacillati</taxon>
        <taxon>Cyanobacteriota</taxon>
        <taxon>Cyanophyceae</taxon>
        <taxon>Desertifilales</taxon>
        <taxon>Desertifilaceae</taxon>
        <taxon>Roseofilum</taxon>
    </lineage>
</organism>
<proteinExistence type="predicted"/>
<keyword evidence="7" id="KW-0175">Coiled coil</keyword>
<evidence type="ECO:0008006" key="13">
    <source>
        <dbReference type="Google" id="ProtNLM"/>
    </source>
</evidence>
<dbReference type="GO" id="GO:0007165">
    <property type="term" value="P:signal transduction"/>
    <property type="evidence" value="ECO:0007669"/>
    <property type="project" value="InterPro"/>
</dbReference>
<dbReference type="SUPFAM" id="SSF81606">
    <property type="entry name" value="PP2C-like"/>
    <property type="match status" value="1"/>
</dbReference>
<dbReference type="Pfam" id="PF02743">
    <property type="entry name" value="dCache_1"/>
    <property type="match status" value="1"/>
</dbReference>
<evidence type="ECO:0000313" key="12">
    <source>
        <dbReference type="Proteomes" id="UP000183940"/>
    </source>
</evidence>
<name>A0A1L9QWR0_9CYAN</name>
<reference evidence="11" key="1">
    <citation type="submission" date="2016-10" db="EMBL/GenBank/DDBJ databases">
        <title>CRISPR-Cas defence system in Roseofilum reptotaenium: evidence of a bacteriophage-cyanobacterium arms race in the coral black band disease.</title>
        <authorList>
            <person name="Buerger P."/>
            <person name="Wood-Charlson E.M."/>
            <person name="Weynberg K.D."/>
            <person name="Willis B."/>
            <person name="Van Oppen M.J."/>
        </authorList>
    </citation>
    <scope>NUCLEOTIDE SEQUENCE [LARGE SCALE GENOMIC DNA]</scope>
    <source>
        <strain evidence="11">AO1-A</strain>
    </source>
</reference>
<dbReference type="STRING" id="1925591.BI308_03485"/>
<evidence type="ECO:0000256" key="4">
    <source>
        <dbReference type="ARBA" id="ARBA00022801"/>
    </source>
</evidence>
<dbReference type="PROSITE" id="PS51746">
    <property type="entry name" value="PPM_2"/>
    <property type="match status" value="1"/>
</dbReference>
<sequence length="686" mass="76955">MESFSMKSFSSHSLRFQLTVLVLLAAIPGLLAISWLTRSMATAWMRQSAKQNREIRAQELVQQLATYSSKTEEILSNIAQVKDMVSMNQERQEPILRFVVATYGLTWAQTFDRQGKEMSSTWEKTGENVANRSGFQQAIAGSTSMEAFISPAYNQPVLCSTVPIREKTEVMGVLRSCMNLVSLSSQLRSLRWGKTGYAMLLDRQGYILVHPDVTLLSQPQFISWENHPDLQPTLTSSGQHFERQDRDGNDWLGYSLPLDNGLILLLQEQTRELRQPEEQFWQISVYLTLGTLLVIGAAVWFIATSFTRPITDLIVVSTTLCTGELKQRIQVNREDEIGILVDSFNRMADQLQKSFRQLAQANQTLEDKVTRRTRELETANKALYAANTTLTFELEKGRQIQRNFLPKRDEAKPLVILNPPQWEVLAWFKPARQVAGDFYDAFELEEDYIGLVIADICDKGVGAALFMPLIQSLIRIFSGQTSLDGLVLTGKFTVDDMIPSTEHHNLYTADHINALKAVELTNHYLAKNHGNLGMFATLFFGILDRKTGNLVYINAGHLPLFILKSRGGIKESLPPTGPAVGIQMGAEYKSHQVTLDPGDLLLGYTDGITDARSPQGESFSLESLLSILEQPATSATVLLERIIHRINAHRNQTDQFDDMTLLVVRRSFLSAPSENQEPSVASVSPH</sequence>
<accession>A0A1L9QWR0</accession>
<evidence type="ECO:0000256" key="8">
    <source>
        <dbReference type="SAM" id="Phobius"/>
    </source>
</evidence>
<feature type="transmembrane region" description="Helical" evidence="8">
    <location>
        <begin position="280"/>
        <end position="303"/>
    </location>
</feature>
<dbReference type="CDD" id="cd06225">
    <property type="entry name" value="HAMP"/>
    <property type="match status" value="1"/>
</dbReference>
<dbReference type="InterPro" id="IPR003660">
    <property type="entry name" value="HAMP_dom"/>
</dbReference>
<evidence type="ECO:0000256" key="5">
    <source>
        <dbReference type="ARBA" id="ARBA00022989"/>
    </source>
</evidence>
<dbReference type="PANTHER" id="PTHR43156:SF2">
    <property type="entry name" value="STAGE II SPORULATION PROTEIN E"/>
    <property type="match status" value="1"/>
</dbReference>
<dbReference type="Gene3D" id="3.60.40.10">
    <property type="entry name" value="PPM-type phosphatase domain"/>
    <property type="match status" value="1"/>
</dbReference>
<evidence type="ECO:0000256" key="1">
    <source>
        <dbReference type="ARBA" id="ARBA00004651"/>
    </source>
</evidence>
<keyword evidence="5 8" id="KW-1133">Transmembrane helix</keyword>
<keyword evidence="2" id="KW-1003">Cell membrane</keyword>
<dbReference type="InterPro" id="IPR001932">
    <property type="entry name" value="PPM-type_phosphatase-like_dom"/>
</dbReference>
<dbReference type="AlphaFoldDB" id="A0A1L9QWR0"/>
<keyword evidence="12" id="KW-1185">Reference proteome</keyword>
<dbReference type="CDD" id="cd12912">
    <property type="entry name" value="PDC2_MCP_like"/>
    <property type="match status" value="1"/>
</dbReference>
<keyword evidence="6 8" id="KW-0472">Membrane</keyword>
<dbReference type="PANTHER" id="PTHR43156">
    <property type="entry name" value="STAGE II SPORULATION PROTEIN E-RELATED"/>
    <property type="match status" value="1"/>
</dbReference>
<evidence type="ECO:0000313" key="11">
    <source>
        <dbReference type="EMBL" id="OJJ27120.1"/>
    </source>
</evidence>
<comment type="subcellular location">
    <subcellularLocation>
        <location evidence="1">Cell membrane</location>
        <topology evidence="1">Multi-pass membrane protein</topology>
    </subcellularLocation>
</comment>
<dbReference type="Proteomes" id="UP000183940">
    <property type="component" value="Unassembled WGS sequence"/>
</dbReference>
<dbReference type="GO" id="GO:0005886">
    <property type="term" value="C:plasma membrane"/>
    <property type="evidence" value="ECO:0007669"/>
    <property type="project" value="UniProtKB-SubCell"/>
</dbReference>
<dbReference type="InterPro" id="IPR036457">
    <property type="entry name" value="PPM-type-like_dom_sf"/>
</dbReference>
<protein>
    <recommendedName>
        <fullName evidence="13">HAMP domain-containing protein</fullName>
    </recommendedName>
</protein>
<keyword evidence="4" id="KW-0378">Hydrolase</keyword>
<dbReference type="Pfam" id="PF00672">
    <property type="entry name" value="HAMP"/>
    <property type="match status" value="1"/>
</dbReference>
<feature type="domain" description="PPM-type phosphatase" evidence="10">
    <location>
        <begin position="414"/>
        <end position="666"/>
    </location>
</feature>
<dbReference type="GO" id="GO:0016791">
    <property type="term" value="F:phosphatase activity"/>
    <property type="evidence" value="ECO:0007669"/>
    <property type="project" value="TreeGrafter"/>
</dbReference>
<keyword evidence="3 8" id="KW-0812">Transmembrane</keyword>